<keyword evidence="1" id="KW-0732">Signal</keyword>
<evidence type="ECO:0000256" key="1">
    <source>
        <dbReference type="SAM" id="SignalP"/>
    </source>
</evidence>
<dbReference type="Proteomes" id="UP000248553">
    <property type="component" value="Unassembled WGS sequence"/>
</dbReference>
<sequence>MPRILCFLLLVLLTTTAFAQRTISGRVVAQTTKEPLPEVTVRVEGQPGAVVTDKAGRFSLTVPAAETPLTFSHLGFQPVTVPAGQLGAEVSLAEQSYLIGEVQVSYVQLQKLLLRQWRIAPASLDDAARVITARVRAQSGDKAEMLEKNPDAVRRVMESARYDFRPDGIVKTKLMIAGHKLRWQLDEESRTLTVVDQEGGERKIKVVELTADRLVLLGQAPNAPAITYVPAK</sequence>
<name>A0A328BUG8_9BACT</name>
<keyword evidence="3" id="KW-1185">Reference proteome</keyword>
<accession>A0A328BUG8</accession>
<proteinExistence type="predicted"/>
<feature type="signal peptide" evidence="1">
    <location>
        <begin position="1"/>
        <end position="19"/>
    </location>
</feature>
<dbReference type="InterPro" id="IPR008969">
    <property type="entry name" value="CarboxyPept-like_regulatory"/>
</dbReference>
<comment type="caution">
    <text evidence="2">The sequence shown here is derived from an EMBL/GenBank/DDBJ whole genome shotgun (WGS) entry which is preliminary data.</text>
</comment>
<dbReference type="EMBL" id="QHKM01000001">
    <property type="protein sequence ID" value="RAK70171.1"/>
    <property type="molecule type" value="Genomic_DNA"/>
</dbReference>
<dbReference type="AlphaFoldDB" id="A0A328BUG8"/>
<reference evidence="3" key="1">
    <citation type="submission" date="2018-05" db="EMBL/GenBank/DDBJ databases">
        <authorList>
            <person name="Nie L."/>
        </authorList>
    </citation>
    <scope>NUCLEOTIDE SEQUENCE [LARGE SCALE GENOMIC DNA]</scope>
    <source>
        <strain evidence="3">NL</strain>
    </source>
</reference>
<feature type="chain" id="PRO_5016464509" description="Carboxypeptidase-like regulatory domain-containing protein" evidence="1">
    <location>
        <begin position="20"/>
        <end position="232"/>
    </location>
</feature>
<organism evidence="2 3">
    <name type="scientific">Hymenobacter edaphi</name>
    <dbReference type="NCBI Taxonomy" id="2211146"/>
    <lineage>
        <taxon>Bacteria</taxon>
        <taxon>Pseudomonadati</taxon>
        <taxon>Bacteroidota</taxon>
        <taxon>Cytophagia</taxon>
        <taxon>Cytophagales</taxon>
        <taxon>Hymenobacteraceae</taxon>
        <taxon>Hymenobacter</taxon>
    </lineage>
</organism>
<dbReference type="Gene3D" id="2.60.40.1120">
    <property type="entry name" value="Carboxypeptidase-like, regulatory domain"/>
    <property type="match status" value="1"/>
</dbReference>
<evidence type="ECO:0000313" key="2">
    <source>
        <dbReference type="EMBL" id="RAK70171.1"/>
    </source>
</evidence>
<dbReference type="Pfam" id="PF13715">
    <property type="entry name" value="CarbopepD_reg_2"/>
    <property type="match status" value="1"/>
</dbReference>
<protein>
    <recommendedName>
        <fullName evidence="4">Carboxypeptidase-like regulatory domain-containing protein</fullName>
    </recommendedName>
</protein>
<dbReference type="RefSeq" id="WP_111476905.1">
    <property type="nucleotide sequence ID" value="NZ_QHKM01000001.1"/>
</dbReference>
<evidence type="ECO:0000313" key="3">
    <source>
        <dbReference type="Proteomes" id="UP000248553"/>
    </source>
</evidence>
<gene>
    <name evidence="2" type="ORF">DLM85_04795</name>
</gene>
<evidence type="ECO:0008006" key="4">
    <source>
        <dbReference type="Google" id="ProtNLM"/>
    </source>
</evidence>
<dbReference type="OrthoDB" id="878107at2"/>
<dbReference type="SUPFAM" id="SSF49464">
    <property type="entry name" value="Carboxypeptidase regulatory domain-like"/>
    <property type="match status" value="1"/>
</dbReference>